<dbReference type="EMBL" id="JAZHXI010000008">
    <property type="protein sequence ID" value="KAL2068921.1"/>
    <property type="molecule type" value="Genomic_DNA"/>
</dbReference>
<comment type="caution">
    <text evidence="1">The sequence shown here is derived from an EMBL/GenBank/DDBJ whole genome shotgun (WGS) entry which is preliminary data.</text>
</comment>
<evidence type="ECO:0000313" key="2">
    <source>
        <dbReference type="Proteomes" id="UP001595075"/>
    </source>
</evidence>
<keyword evidence="2" id="KW-1185">Reference proteome</keyword>
<organism evidence="1 2">
    <name type="scientific">Oculimacula yallundae</name>
    <dbReference type="NCBI Taxonomy" id="86028"/>
    <lineage>
        <taxon>Eukaryota</taxon>
        <taxon>Fungi</taxon>
        <taxon>Dikarya</taxon>
        <taxon>Ascomycota</taxon>
        <taxon>Pezizomycotina</taxon>
        <taxon>Leotiomycetes</taxon>
        <taxon>Helotiales</taxon>
        <taxon>Ploettnerulaceae</taxon>
        <taxon>Oculimacula</taxon>
    </lineage>
</organism>
<dbReference type="Proteomes" id="UP001595075">
    <property type="component" value="Unassembled WGS sequence"/>
</dbReference>
<accession>A0ABR4CG21</accession>
<evidence type="ECO:0000313" key="1">
    <source>
        <dbReference type="EMBL" id="KAL2068921.1"/>
    </source>
</evidence>
<gene>
    <name evidence="1" type="ORF">VTL71DRAFT_15259</name>
</gene>
<reference evidence="1 2" key="1">
    <citation type="journal article" date="2024" name="Commun. Biol.">
        <title>Comparative genomic analysis of thermophilic fungi reveals convergent evolutionary adaptations and gene losses.</title>
        <authorList>
            <person name="Steindorff A.S."/>
            <person name="Aguilar-Pontes M.V."/>
            <person name="Robinson A.J."/>
            <person name="Andreopoulos B."/>
            <person name="LaButti K."/>
            <person name="Kuo A."/>
            <person name="Mondo S."/>
            <person name="Riley R."/>
            <person name="Otillar R."/>
            <person name="Haridas S."/>
            <person name="Lipzen A."/>
            <person name="Grimwood J."/>
            <person name="Schmutz J."/>
            <person name="Clum A."/>
            <person name="Reid I.D."/>
            <person name="Moisan M.C."/>
            <person name="Butler G."/>
            <person name="Nguyen T.T.M."/>
            <person name="Dewar K."/>
            <person name="Conant G."/>
            <person name="Drula E."/>
            <person name="Henrissat B."/>
            <person name="Hansel C."/>
            <person name="Singer S."/>
            <person name="Hutchinson M.I."/>
            <person name="de Vries R.P."/>
            <person name="Natvig D.O."/>
            <person name="Powell A.J."/>
            <person name="Tsang A."/>
            <person name="Grigoriev I.V."/>
        </authorList>
    </citation>
    <scope>NUCLEOTIDE SEQUENCE [LARGE SCALE GENOMIC DNA]</scope>
    <source>
        <strain evidence="1 2">CBS 494.80</strain>
    </source>
</reference>
<name>A0ABR4CG21_9HELO</name>
<protein>
    <submittedName>
        <fullName evidence="1">Uncharacterized protein</fullName>
    </submittedName>
</protein>
<proteinExistence type="predicted"/>
<sequence length="148" mass="15845">MQSSQSRSSTAASALTTGTTDLTGLDWENWEVQCAANPQPGISYGTDGTSSELQHRVLESGPGTSLVAVAASLASAYRPVDSFRRQILALPWPLKMPWQMDRSVCARIGEERSACSEHGALHTSPSPHLTQSASIGPIDRFQTLCESV</sequence>